<feature type="repeat" description="TPR" evidence="3">
    <location>
        <begin position="61"/>
        <end position="94"/>
    </location>
</feature>
<dbReference type="PROSITE" id="PS50293">
    <property type="entry name" value="TPR_REGION"/>
    <property type="match status" value="1"/>
</dbReference>
<organism evidence="4 5">
    <name type="scientific">Pacificispira spongiicola</name>
    <dbReference type="NCBI Taxonomy" id="2729598"/>
    <lineage>
        <taxon>Bacteria</taxon>
        <taxon>Pseudomonadati</taxon>
        <taxon>Pseudomonadota</taxon>
        <taxon>Alphaproteobacteria</taxon>
        <taxon>Rhodospirillales</taxon>
        <taxon>Rhodospirillaceae</taxon>
        <taxon>Pacificispira</taxon>
    </lineage>
</organism>
<evidence type="ECO:0000313" key="5">
    <source>
        <dbReference type="Proteomes" id="UP000539372"/>
    </source>
</evidence>
<dbReference type="RefSeq" id="WP_169625903.1">
    <property type="nucleotide sequence ID" value="NZ_JABBNT010000004.1"/>
</dbReference>
<evidence type="ECO:0000256" key="3">
    <source>
        <dbReference type="PROSITE-ProRule" id="PRU00339"/>
    </source>
</evidence>
<dbReference type="Gene3D" id="1.25.40.10">
    <property type="entry name" value="Tetratricopeptide repeat domain"/>
    <property type="match status" value="3"/>
</dbReference>
<dbReference type="EMBL" id="JABBNT010000004">
    <property type="protein sequence ID" value="NMM45512.1"/>
    <property type="molecule type" value="Genomic_DNA"/>
</dbReference>
<accession>A0A7Y0E1H5</accession>
<sequence length="613" mass="66527">MALHQAGRLMEADGYYRQVLDNNPKNKDALRLRGALAYQIGRPEAAAELLAAARKADPKNPEVLTLLGLSLEGSGNPEGAEQAYRKALSLAPKSPEIWNNLGALLRETDRLEKAAEAFGRAVVLKPDYVEAYQNLGATLFRMGKLEAALAAFETGLNVSPDDLDMRLNYGVVLSAAGRMDDAIECFDHILEKAPGDPDTLTNMVGALMRMEELDRAEEIAREALSAAPESPGAMANLAMVLSAGRHFDEAEPLFQDALRAAPDFADVWGNYANMLNAADRLEEAGVAYERARKLAPGDARHAFQLGLWHLNTGDLEKGWRLYESGFDAGERVTVPAPKLPRWDGSPVPGKRILLVPEQGLGDEIRNLSCLPDVIDVAGEGTQIILGCDARLEGLVNRSFPSVQTVPRDAVASVKADLGCPVASLPGLFRNDLADFPEKAGYLKADPARVAALEEVLVELGRGIKVGIAWRSGLMRLRSRDALSDIAQWAPVFDVPGVQFVNLQYGDVAAELAGRPVANVPGLDLLNDLEGAAALTHSCDLVINMGTSVGDMAGALGVPCWTLLRKPEWITLGSEGHPFYPRTEVFWRMPDEDWAAVLHRVAERLDVIKRRWQG</sequence>
<dbReference type="SMART" id="SM00386">
    <property type="entry name" value="HAT"/>
    <property type="match status" value="2"/>
</dbReference>
<dbReference type="PROSITE" id="PS50005">
    <property type="entry name" value="TPR"/>
    <property type="match status" value="4"/>
</dbReference>
<dbReference type="InterPro" id="IPR051685">
    <property type="entry name" value="Ycf3/AcsC/BcsC/TPR_MFPF"/>
</dbReference>
<dbReference type="Proteomes" id="UP000539372">
    <property type="component" value="Unassembled WGS sequence"/>
</dbReference>
<protein>
    <submittedName>
        <fullName evidence="4">Tetratricopeptide repeat protein</fullName>
    </submittedName>
</protein>
<comment type="caution">
    <text evidence="4">The sequence shown here is derived from an EMBL/GenBank/DDBJ whole genome shotgun (WGS) entry which is preliminary data.</text>
</comment>
<feature type="repeat" description="TPR" evidence="3">
    <location>
        <begin position="95"/>
        <end position="128"/>
    </location>
</feature>
<evidence type="ECO:0000256" key="2">
    <source>
        <dbReference type="ARBA" id="ARBA00022803"/>
    </source>
</evidence>
<dbReference type="AlphaFoldDB" id="A0A7Y0E1H5"/>
<dbReference type="InterPro" id="IPR011990">
    <property type="entry name" value="TPR-like_helical_dom_sf"/>
</dbReference>
<keyword evidence="2 3" id="KW-0802">TPR repeat</keyword>
<proteinExistence type="predicted"/>
<dbReference type="Pfam" id="PF13432">
    <property type="entry name" value="TPR_16"/>
    <property type="match status" value="3"/>
</dbReference>
<feature type="repeat" description="TPR" evidence="3">
    <location>
        <begin position="163"/>
        <end position="196"/>
    </location>
</feature>
<reference evidence="4 5" key="1">
    <citation type="submission" date="2020-04" db="EMBL/GenBank/DDBJ databases">
        <title>Rhodospirillaceae bacterium KN72 isolated from deep sea.</title>
        <authorList>
            <person name="Zhang D.-C."/>
        </authorList>
    </citation>
    <scope>NUCLEOTIDE SEQUENCE [LARGE SCALE GENOMIC DNA]</scope>
    <source>
        <strain evidence="4 5">KN72</strain>
    </source>
</reference>
<dbReference type="InterPro" id="IPR003107">
    <property type="entry name" value="HAT"/>
</dbReference>
<dbReference type="PANTHER" id="PTHR44943">
    <property type="entry name" value="CELLULOSE SYNTHASE OPERON PROTEIN C"/>
    <property type="match status" value="1"/>
</dbReference>
<dbReference type="GO" id="GO:0006396">
    <property type="term" value="P:RNA processing"/>
    <property type="evidence" value="ECO:0007669"/>
    <property type="project" value="InterPro"/>
</dbReference>
<gene>
    <name evidence="4" type="ORF">HH303_13540</name>
</gene>
<dbReference type="InterPro" id="IPR019734">
    <property type="entry name" value="TPR_rpt"/>
</dbReference>
<dbReference type="SMART" id="SM00028">
    <property type="entry name" value="TPR"/>
    <property type="match status" value="8"/>
</dbReference>
<dbReference type="SUPFAM" id="SSF48452">
    <property type="entry name" value="TPR-like"/>
    <property type="match status" value="2"/>
</dbReference>
<feature type="repeat" description="TPR" evidence="3">
    <location>
        <begin position="129"/>
        <end position="162"/>
    </location>
</feature>
<keyword evidence="5" id="KW-1185">Reference proteome</keyword>
<dbReference type="SUPFAM" id="SSF53756">
    <property type="entry name" value="UDP-Glycosyltransferase/glycogen phosphorylase"/>
    <property type="match status" value="1"/>
</dbReference>
<name>A0A7Y0E1H5_9PROT</name>
<dbReference type="PANTHER" id="PTHR44943:SF8">
    <property type="entry name" value="TPR REPEAT-CONTAINING PROTEIN MJ0263"/>
    <property type="match status" value="1"/>
</dbReference>
<dbReference type="Pfam" id="PF14559">
    <property type="entry name" value="TPR_19"/>
    <property type="match status" value="1"/>
</dbReference>
<keyword evidence="1" id="KW-0677">Repeat</keyword>
<evidence type="ECO:0000313" key="4">
    <source>
        <dbReference type="EMBL" id="NMM45512.1"/>
    </source>
</evidence>
<evidence type="ECO:0000256" key="1">
    <source>
        <dbReference type="ARBA" id="ARBA00022737"/>
    </source>
</evidence>